<comment type="caution">
    <text evidence="4">The sequence shown here is derived from an EMBL/GenBank/DDBJ whole genome shotgun (WGS) entry which is preliminary data.</text>
</comment>
<dbReference type="OrthoDB" id="689350at2759"/>
<dbReference type="AlphaFoldDB" id="A0A9P6UQ78"/>
<dbReference type="SUPFAM" id="SSF55008">
    <property type="entry name" value="HMA, heavy metal-associated domain"/>
    <property type="match status" value="1"/>
</dbReference>
<reference evidence="4" key="1">
    <citation type="journal article" date="2020" name="Fungal Divers.">
        <title>Resolving the Mortierellaceae phylogeny through synthesis of multi-gene phylogenetics and phylogenomics.</title>
        <authorList>
            <person name="Vandepol N."/>
            <person name="Liber J."/>
            <person name="Desiro A."/>
            <person name="Na H."/>
            <person name="Kennedy M."/>
            <person name="Barry K."/>
            <person name="Grigoriev I.V."/>
            <person name="Miller A.N."/>
            <person name="O'Donnell K."/>
            <person name="Stajich J.E."/>
            <person name="Bonito G."/>
        </authorList>
    </citation>
    <scope>NUCLEOTIDE SEQUENCE</scope>
    <source>
        <strain evidence="4">NVP60</strain>
    </source>
</reference>
<proteinExistence type="predicted"/>
<evidence type="ECO:0000256" key="1">
    <source>
        <dbReference type="SAM" id="MobiDB-lite"/>
    </source>
</evidence>
<feature type="domain" description="HMA" evidence="3">
    <location>
        <begin position="192"/>
        <end position="258"/>
    </location>
</feature>
<dbReference type="EMBL" id="JAAAIN010000406">
    <property type="protein sequence ID" value="KAG0314972.1"/>
    <property type="molecule type" value="Genomic_DNA"/>
</dbReference>
<dbReference type="PROSITE" id="PS50846">
    <property type="entry name" value="HMA_2"/>
    <property type="match status" value="1"/>
</dbReference>
<organism evidence="4 5">
    <name type="scientific">Linnemannia gamsii</name>
    <dbReference type="NCBI Taxonomy" id="64522"/>
    <lineage>
        <taxon>Eukaryota</taxon>
        <taxon>Fungi</taxon>
        <taxon>Fungi incertae sedis</taxon>
        <taxon>Mucoromycota</taxon>
        <taxon>Mortierellomycotina</taxon>
        <taxon>Mortierellomycetes</taxon>
        <taxon>Mortierellales</taxon>
        <taxon>Mortierellaceae</taxon>
        <taxon>Linnemannia</taxon>
    </lineage>
</organism>
<dbReference type="InterPro" id="IPR006121">
    <property type="entry name" value="HMA_dom"/>
</dbReference>
<gene>
    <name evidence="4" type="ORF">BGZ97_008788</name>
</gene>
<dbReference type="CDD" id="cd00371">
    <property type="entry name" value="HMA"/>
    <property type="match status" value="1"/>
</dbReference>
<name>A0A9P6UQ78_9FUNG</name>
<evidence type="ECO:0000313" key="4">
    <source>
        <dbReference type="EMBL" id="KAG0314972.1"/>
    </source>
</evidence>
<dbReference type="Gene3D" id="3.30.70.100">
    <property type="match status" value="1"/>
</dbReference>
<sequence length="259" mass="28320">MTKQESLHDPPQSPSASETSSSLPQWSYLSAVTLGLLSSSCCLIQLVLNLMSVGCAGFSILTPYRPLFLTFSSLLVLVTVYKYRWSSRTVLTLALILTLTTTPEMVAFYNQSSTGSLQRLPGTFLATPSSFLRFPTFLENVQRTVPASLSSQHGVKHSELIAVAPESVQRSSKDQPVASSDLGSSGSSGMYMKYVVQIDGMACEACASRLRQYFSRQEGIERANVFFDEKKLVLWTQAGSGSIMLSERVIQDMVGQVDV</sequence>
<feature type="region of interest" description="Disordered" evidence="1">
    <location>
        <begin position="166"/>
        <end position="185"/>
    </location>
</feature>
<accession>A0A9P6UQ78</accession>
<feature type="non-terminal residue" evidence="4">
    <location>
        <position position="259"/>
    </location>
</feature>
<feature type="region of interest" description="Disordered" evidence="1">
    <location>
        <begin position="1"/>
        <end position="21"/>
    </location>
</feature>
<protein>
    <recommendedName>
        <fullName evidence="3">HMA domain-containing protein</fullName>
    </recommendedName>
</protein>
<keyword evidence="2" id="KW-1133">Transmembrane helix</keyword>
<feature type="transmembrane region" description="Helical" evidence="2">
    <location>
        <begin position="89"/>
        <end position="109"/>
    </location>
</feature>
<evidence type="ECO:0000256" key="2">
    <source>
        <dbReference type="SAM" id="Phobius"/>
    </source>
</evidence>
<dbReference type="GO" id="GO:0046872">
    <property type="term" value="F:metal ion binding"/>
    <property type="evidence" value="ECO:0007669"/>
    <property type="project" value="InterPro"/>
</dbReference>
<feature type="transmembrane region" description="Helical" evidence="2">
    <location>
        <begin position="63"/>
        <end position="83"/>
    </location>
</feature>
<evidence type="ECO:0000259" key="3">
    <source>
        <dbReference type="PROSITE" id="PS50846"/>
    </source>
</evidence>
<keyword evidence="2" id="KW-0812">Transmembrane</keyword>
<dbReference type="Proteomes" id="UP000823405">
    <property type="component" value="Unassembled WGS sequence"/>
</dbReference>
<evidence type="ECO:0000313" key="5">
    <source>
        <dbReference type="Proteomes" id="UP000823405"/>
    </source>
</evidence>
<keyword evidence="5" id="KW-1185">Reference proteome</keyword>
<keyword evidence="2" id="KW-0472">Membrane</keyword>
<dbReference type="InterPro" id="IPR036163">
    <property type="entry name" value="HMA_dom_sf"/>
</dbReference>
<feature type="transmembrane region" description="Helical" evidence="2">
    <location>
        <begin position="28"/>
        <end position="51"/>
    </location>
</feature>